<comment type="caution">
    <text evidence="8">The sequence shown here is derived from an EMBL/GenBank/DDBJ whole genome shotgun (WGS) entry which is preliminary data.</text>
</comment>
<dbReference type="InterPro" id="IPR036890">
    <property type="entry name" value="HATPase_C_sf"/>
</dbReference>
<name>X1DZE3_9ZZZZ</name>
<evidence type="ECO:0000256" key="1">
    <source>
        <dbReference type="ARBA" id="ARBA00000085"/>
    </source>
</evidence>
<dbReference type="InterPro" id="IPR005467">
    <property type="entry name" value="His_kinase_dom"/>
</dbReference>
<evidence type="ECO:0000256" key="5">
    <source>
        <dbReference type="ARBA" id="ARBA00023012"/>
    </source>
</evidence>
<reference evidence="8" key="1">
    <citation type="journal article" date="2014" name="Front. Microbiol.">
        <title>High frequency of phylogenetically diverse reductive dehalogenase-homologous genes in deep subseafloor sedimentary metagenomes.</title>
        <authorList>
            <person name="Kawai M."/>
            <person name="Futagami T."/>
            <person name="Toyoda A."/>
            <person name="Takaki Y."/>
            <person name="Nishi S."/>
            <person name="Hori S."/>
            <person name="Arai W."/>
            <person name="Tsubouchi T."/>
            <person name="Morono Y."/>
            <person name="Uchiyama I."/>
            <person name="Ito T."/>
            <person name="Fujiyama A."/>
            <person name="Inagaki F."/>
            <person name="Takami H."/>
        </authorList>
    </citation>
    <scope>NUCLEOTIDE SEQUENCE</scope>
    <source>
        <strain evidence="8">Expedition CK06-06</strain>
    </source>
</reference>
<dbReference type="Gene3D" id="1.10.287.130">
    <property type="match status" value="1"/>
</dbReference>
<keyword evidence="5" id="KW-0902">Two-component regulatory system</keyword>
<dbReference type="AlphaFoldDB" id="X1DZE3"/>
<dbReference type="InterPro" id="IPR036097">
    <property type="entry name" value="HisK_dim/P_sf"/>
</dbReference>
<dbReference type="SUPFAM" id="SSF55785">
    <property type="entry name" value="PYP-like sensor domain (PAS domain)"/>
    <property type="match status" value="1"/>
</dbReference>
<comment type="catalytic activity">
    <reaction evidence="1">
        <text>ATP + protein L-histidine = ADP + protein N-phospho-L-histidine.</text>
        <dbReference type="EC" id="2.7.13.3"/>
    </reaction>
</comment>
<sequence>DFAVNLRKKDGTVINTLITSVPIKNNKDEVIAFQGAIRDITAQKEAENALKESEKKLQELNAAKDKFFSIISHDLRSPFNSIIGFSEMLYNETEAFSKVEIKEMAESIFKTSQETYNLLNNLLEWSETQTGRIIFEPAKTRIYDIVTSTIDLLNDNAKKKNIAISVDIPEQLQVFADINMITTVIRNLLSNAI</sequence>
<dbReference type="InterPro" id="IPR000700">
    <property type="entry name" value="PAS-assoc_C"/>
</dbReference>
<protein>
    <recommendedName>
        <fullName evidence="2">histidine kinase</fullName>
        <ecNumber evidence="2">2.7.13.3</ecNumber>
    </recommendedName>
</protein>
<feature type="non-terminal residue" evidence="8">
    <location>
        <position position="193"/>
    </location>
</feature>
<feature type="domain" description="PAC" evidence="7">
    <location>
        <begin position="1"/>
        <end position="52"/>
    </location>
</feature>
<evidence type="ECO:0000256" key="4">
    <source>
        <dbReference type="ARBA" id="ARBA00022777"/>
    </source>
</evidence>
<dbReference type="EC" id="2.7.13.3" evidence="2"/>
<dbReference type="PANTHER" id="PTHR43711:SF1">
    <property type="entry name" value="HISTIDINE KINASE 1"/>
    <property type="match status" value="1"/>
</dbReference>
<dbReference type="SMART" id="SM00086">
    <property type="entry name" value="PAC"/>
    <property type="match status" value="1"/>
</dbReference>
<dbReference type="SMART" id="SM00388">
    <property type="entry name" value="HisKA"/>
    <property type="match status" value="1"/>
</dbReference>
<proteinExistence type="predicted"/>
<dbReference type="EMBL" id="BART01035345">
    <property type="protein sequence ID" value="GAH13545.1"/>
    <property type="molecule type" value="Genomic_DNA"/>
</dbReference>
<dbReference type="GO" id="GO:0000155">
    <property type="term" value="F:phosphorelay sensor kinase activity"/>
    <property type="evidence" value="ECO:0007669"/>
    <property type="project" value="InterPro"/>
</dbReference>
<feature type="domain" description="Histidine kinase" evidence="6">
    <location>
        <begin position="70"/>
        <end position="193"/>
    </location>
</feature>
<dbReference type="Gene3D" id="3.30.450.20">
    <property type="entry name" value="PAS domain"/>
    <property type="match status" value="1"/>
</dbReference>
<evidence type="ECO:0000256" key="3">
    <source>
        <dbReference type="ARBA" id="ARBA00022679"/>
    </source>
</evidence>
<evidence type="ECO:0000313" key="8">
    <source>
        <dbReference type="EMBL" id="GAH13545.1"/>
    </source>
</evidence>
<evidence type="ECO:0000259" key="7">
    <source>
        <dbReference type="PROSITE" id="PS50113"/>
    </source>
</evidence>
<dbReference type="InterPro" id="IPR050736">
    <property type="entry name" value="Sensor_HK_Regulatory"/>
</dbReference>
<dbReference type="Pfam" id="PF00512">
    <property type="entry name" value="HisKA"/>
    <property type="match status" value="1"/>
</dbReference>
<dbReference type="InterPro" id="IPR003661">
    <property type="entry name" value="HisK_dim/P_dom"/>
</dbReference>
<keyword evidence="4" id="KW-0418">Kinase</keyword>
<dbReference type="InterPro" id="IPR001610">
    <property type="entry name" value="PAC"/>
</dbReference>
<dbReference type="PROSITE" id="PS50109">
    <property type="entry name" value="HIS_KIN"/>
    <property type="match status" value="1"/>
</dbReference>
<dbReference type="PROSITE" id="PS50113">
    <property type="entry name" value="PAC"/>
    <property type="match status" value="1"/>
</dbReference>
<accession>X1DZE3</accession>
<dbReference type="SUPFAM" id="SSF55874">
    <property type="entry name" value="ATPase domain of HSP90 chaperone/DNA topoisomerase II/histidine kinase"/>
    <property type="match status" value="1"/>
</dbReference>
<organism evidence="8">
    <name type="scientific">marine sediment metagenome</name>
    <dbReference type="NCBI Taxonomy" id="412755"/>
    <lineage>
        <taxon>unclassified sequences</taxon>
        <taxon>metagenomes</taxon>
        <taxon>ecological metagenomes</taxon>
    </lineage>
</organism>
<feature type="non-terminal residue" evidence="8">
    <location>
        <position position="1"/>
    </location>
</feature>
<dbReference type="NCBIfam" id="TIGR00229">
    <property type="entry name" value="sensory_box"/>
    <property type="match status" value="1"/>
</dbReference>
<dbReference type="Gene3D" id="3.30.565.10">
    <property type="entry name" value="Histidine kinase-like ATPase, C-terminal domain"/>
    <property type="match status" value="1"/>
</dbReference>
<keyword evidence="3" id="KW-0808">Transferase</keyword>
<dbReference type="PANTHER" id="PTHR43711">
    <property type="entry name" value="TWO-COMPONENT HISTIDINE KINASE"/>
    <property type="match status" value="1"/>
</dbReference>
<dbReference type="InterPro" id="IPR000014">
    <property type="entry name" value="PAS"/>
</dbReference>
<dbReference type="InterPro" id="IPR035965">
    <property type="entry name" value="PAS-like_dom_sf"/>
</dbReference>
<dbReference type="CDD" id="cd00082">
    <property type="entry name" value="HisKA"/>
    <property type="match status" value="1"/>
</dbReference>
<dbReference type="SUPFAM" id="SSF47384">
    <property type="entry name" value="Homodimeric domain of signal transducing histidine kinase"/>
    <property type="match status" value="1"/>
</dbReference>
<evidence type="ECO:0000259" key="6">
    <source>
        <dbReference type="PROSITE" id="PS50109"/>
    </source>
</evidence>
<gene>
    <name evidence="8" type="ORF">S01H4_60080</name>
</gene>
<evidence type="ECO:0000256" key="2">
    <source>
        <dbReference type="ARBA" id="ARBA00012438"/>
    </source>
</evidence>